<dbReference type="Proteomes" id="UP000028042">
    <property type="component" value="Unassembled WGS sequence"/>
</dbReference>
<evidence type="ECO:0000313" key="7">
    <source>
        <dbReference type="EMBL" id="KRU13435.1"/>
    </source>
</evidence>
<dbReference type="GO" id="GO:0005975">
    <property type="term" value="P:carbohydrate metabolic process"/>
    <property type="evidence" value="ECO:0007669"/>
    <property type="project" value="InterPro"/>
</dbReference>
<dbReference type="NCBIfam" id="TIGR01426">
    <property type="entry name" value="MGT"/>
    <property type="match status" value="1"/>
</dbReference>
<reference evidence="6 9" key="1">
    <citation type="journal article" date="2015" name="Genome Announc.">
        <title>Complete Genome Sequence of the Nitrogen-Fixing and Solvent-Producing Clostridium pasteurianum DSM 525.</title>
        <authorList>
            <person name="Poehlein A."/>
            <person name="Grosse-Honebrink A."/>
            <person name="Zhang Y."/>
            <person name="Minton N.P."/>
            <person name="Daniel R."/>
        </authorList>
    </citation>
    <scope>NUCLEOTIDE SEQUENCE [LARGE SCALE GENOMIC DNA]</scope>
    <source>
        <strain evidence="6">DSM 525</strain>
        <strain evidence="9">DSM 525 / ATCC 6013</strain>
    </source>
</reference>
<dbReference type="FunFam" id="3.40.50.2000:FF:000072">
    <property type="entry name" value="Glycosyl transferase"/>
    <property type="match status" value="1"/>
</dbReference>
<dbReference type="GeneID" id="93072703"/>
<accession>A0A0H3J6I4</accession>
<evidence type="ECO:0000256" key="1">
    <source>
        <dbReference type="ARBA" id="ARBA00009995"/>
    </source>
</evidence>
<dbReference type="SUPFAM" id="SSF53756">
    <property type="entry name" value="UDP-Glycosyltransferase/glycogen phosphorylase"/>
    <property type="match status" value="1"/>
</dbReference>
<evidence type="ECO:0000313" key="6">
    <source>
        <dbReference type="EMBL" id="AJA50553.1"/>
    </source>
</evidence>
<keyword evidence="3 6" id="KW-0808">Transferase</keyword>
<dbReference type="InterPro" id="IPR004276">
    <property type="entry name" value="GlycoTrans_28_N"/>
</dbReference>
<dbReference type="GO" id="GO:0016758">
    <property type="term" value="F:hexosyltransferase activity"/>
    <property type="evidence" value="ECO:0007669"/>
    <property type="project" value="InterPro"/>
</dbReference>
<feature type="domain" description="Erythromycin biosynthesis protein CIII-like C-terminal" evidence="5">
    <location>
        <begin position="237"/>
        <end position="365"/>
    </location>
</feature>
<dbReference type="AlphaFoldDB" id="A0A0H3J6I4"/>
<dbReference type="RefSeq" id="WP_004455146.1">
    <property type="nucleotide sequence ID" value="NZ_ANZB01000001.1"/>
</dbReference>
<keyword evidence="9" id="KW-1185">Reference proteome</keyword>
<dbReference type="InterPro" id="IPR006326">
    <property type="entry name" value="UDPGT_MGT-like"/>
</dbReference>
<sequence length="391" mass="44620">MSKILILNIPMHGHINPTIALTKELVKRGHDVTYLINEEFREKIASTGAKIITYEVQNDKKLFKRIFTVMSTIYYKALEIGKNFDCIIYEMGFFFGAKLGEELGIKTVCLTSTFALNNKITDDFAKGKSFLHKIMEIKLLRKLLSIVLIKDKKLRHTDLMYELIDHNPDLNIVYTSRQFQIHNEDFDEKHFVFIGPSVGGRIQDSDIPFDKMKSKIIYISLGTVSTNSLKFFKTCIGAFKNTDVSVIMSIGKQIDIEDLGTIPNNFYVYPFVPQVAVLEHADLFVTHCGMNSANEAMYYAVPIIGIPQRADQPIVANRMVQLGLGEMIDKKHVTADNLKERTMRVLKDSTYKTNMTKMREEMLSSGGYMKAADEIEKYIYEDQFAYKAASS</sequence>
<dbReference type="CDD" id="cd03784">
    <property type="entry name" value="GT1_Gtf-like"/>
    <property type="match status" value="1"/>
</dbReference>
<keyword evidence="2" id="KW-0328">Glycosyltransferase</keyword>
<dbReference type="InterPro" id="IPR050271">
    <property type="entry name" value="UDP-glycosyltransferase"/>
</dbReference>
<dbReference type="PANTHER" id="PTHR48043">
    <property type="entry name" value="EG:EG0003.4 PROTEIN-RELATED"/>
    <property type="match status" value="1"/>
</dbReference>
<protein>
    <submittedName>
        <fullName evidence="6">Glycosyltransferase, MGT family</fullName>
    </submittedName>
</protein>
<evidence type="ECO:0000256" key="2">
    <source>
        <dbReference type="ARBA" id="ARBA00022676"/>
    </source>
</evidence>
<organism evidence="6 9">
    <name type="scientific">Clostridium pasteurianum DSM 525 = ATCC 6013</name>
    <dbReference type="NCBI Taxonomy" id="1262449"/>
    <lineage>
        <taxon>Bacteria</taxon>
        <taxon>Bacillati</taxon>
        <taxon>Bacillota</taxon>
        <taxon>Clostridia</taxon>
        <taxon>Eubacteriales</taxon>
        <taxon>Clostridiaceae</taxon>
        <taxon>Clostridium</taxon>
    </lineage>
</organism>
<dbReference type="KEGG" id="cpat:CLPA_c04650"/>
<proteinExistence type="inferred from homology"/>
<reference evidence="7" key="2">
    <citation type="submission" date="2015-10" db="EMBL/GenBank/DDBJ databases">
        <title>Improved Draft Genome Sequence of Clostridium pasteurianum Strain ATCC 6013 (DSM 525) Using a Hybrid Next-Generation Sequencing Approach.</title>
        <authorList>
            <person name="Pyne M.E."/>
            <person name="Utturkar S.M."/>
            <person name="Brown S.D."/>
            <person name="Moo-Young M."/>
            <person name="Chung D.A."/>
            <person name="Chou P.C."/>
        </authorList>
    </citation>
    <scope>NUCLEOTIDE SEQUENCE</scope>
    <source>
        <strain evidence="7">ATCC 6013</strain>
    </source>
</reference>
<gene>
    <name evidence="6" type="ORF">CLPA_c04650</name>
    <name evidence="7" type="ORF">CP6013_02683</name>
</gene>
<dbReference type="PANTHER" id="PTHR48043:SF145">
    <property type="entry name" value="FI06409P-RELATED"/>
    <property type="match status" value="1"/>
</dbReference>
<dbReference type="GO" id="GO:0033072">
    <property type="term" value="P:vancomycin biosynthetic process"/>
    <property type="evidence" value="ECO:0007669"/>
    <property type="project" value="UniProtKB-ARBA"/>
</dbReference>
<evidence type="ECO:0000259" key="4">
    <source>
        <dbReference type="Pfam" id="PF03033"/>
    </source>
</evidence>
<dbReference type="PROSITE" id="PS00375">
    <property type="entry name" value="UDPGT"/>
    <property type="match status" value="1"/>
</dbReference>
<dbReference type="InterPro" id="IPR002213">
    <property type="entry name" value="UDP_glucos_trans"/>
</dbReference>
<dbReference type="Gene3D" id="3.40.50.2000">
    <property type="entry name" value="Glycogen Phosphorylase B"/>
    <property type="match status" value="2"/>
</dbReference>
<dbReference type="InterPro" id="IPR010610">
    <property type="entry name" value="EryCIII-like_C"/>
</dbReference>
<dbReference type="Proteomes" id="UP000030905">
    <property type="component" value="Chromosome"/>
</dbReference>
<reference evidence="7 8" key="3">
    <citation type="journal article" name="Genome Announc.">
        <title>Improved Draft Genome Sequence of Clostridium pasteurianum Strain ATCC 6013 (DSM 525) Using a Hybrid Next-Generation Sequencing Approach.</title>
        <authorList>
            <person name="Pyne M.E."/>
            <person name="Utturkar S."/>
            <person name="Brown S.D."/>
            <person name="Moo-Young M."/>
            <person name="Chung D.A."/>
            <person name="Chou C.P."/>
        </authorList>
    </citation>
    <scope>NUCLEOTIDE SEQUENCE [LARGE SCALE GENOMIC DNA]</scope>
    <source>
        <strain evidence="7 8">ATCC 6013</strain>
    </source>
</reference>
<dbReference type="eggNOG" id="COG1819">
    <property type="taxonomic scope" value="Bacteria"/>
</dbReference>
<dbReference type="GO" id="GO:0008194">
    <property type="term" value="F:UDP-glycosyltransferase activity"/>
    <property type="evidence" value="ECO:0007669"/>
    <property type="project" value="InterPro"/>
</dbReference>
<dbReference type="Pfam" id="PF03033">
    <property type="entry name" value="Glyco_transf_28"/>
    <property type="match status" value="1"/>
</dbReference>
<evidence type="ECO:0000256" key="3">
    <source>
        <dbReference type="ARBA" id="ARBA00022679"/>
    </source>
</evidence>
<dbReference type="Pfam" id="PF06722">
    <property type="entry name" value="EryCIII-like_C"/>
    <property type="match status" value="1"/>
</dbReference>
<name>A0A0H3J6I4_CLOPA</name>
<dbReference type="KEGG" id="cpae:CPAST_c04650"/>
<dbReference type="EMBL" id="JPGY02000001">
    <property type="protein sequence ID" value="KRU13435.1"/>
    <property type="molecule type" value="Genomic_DNA"/>
</dbReference>
<dbReference type="EMBL" id="CP009268">
    <property type="protein sequence ID" value="AJA50553.1"/>
    <property type="molecule type" value="Genomic_DNA"/>
</dbReference>
<evidence type="ECO:0000313" key="9">
    <source>
        <dbReference type="Proteomes" id="UP000030905"/>
    </source>
</evidence>
<comment type="similarity">
    <text evidence="1">Belongs to the UDP-glycosyltransferase family.</text>
</comment>
<feature type="domain" description="Glycosyltransferase family 28 N-terminal" evidence="4">
    <location>
        <begin position="13"/>
        <end position="82"/>
    </location>
</feature>
<evidence type="ECO:0000313" key="8">
    <source>
        <dbReference type="Proteomes" id="UP000028042"/>
    </source>
</evidence>
<dbReference type="PATRIC" id="fig|1262449.3.peg.356"/>
<evidence type="ECO:0000259" key="5">
    <source>
        <dbReference type="Pfam" id="PF06722"/>
    </source>
</evidence>
<dbReference type="InterPro" id="IPR035595">
    <property type="entry name" value="UDP_glycos_trans_CS"/>
</dbReference>